<dbReference type="InterPro" id="IPR007111">
    <property type="entry name" value="NACHT_NTPase"/>
</dbReference>
<keyword evidence="2" id="KW-0472">Membrane</keyword>
<keyword evidence="2" id="KW-1133">Transmembrane helix</keyword>
<dbReference type="SUPFAM" id="SSF48371">
    <property type="entry name" value="ARM repeat"/>
    <property type="match status" value="1"/>
</dbReference>
<evidence type="ECO:0000313" key="4">
    <source>
        <dbReference type="EMBL" id="GAA2012181.1"/>
    </source>
</evidence>
<evidence type="ECO:0000313" key="5">
    <source>
        <dbReference type="Proteomes" id="UP001500751"/>
    </source>
</evidence>
<protein>
    <recommendedName>
        <fullName evidence="3">NACHT domain-containing protein</fullName>
    </recommendedName>
</protein>
<keyword evidence="2" id="KW-0812">Transmembrane</keyword>
<evidence type="ECO:0000256" key="2">
    <source>
        <dbReference type="SAM" id="Phobius"/>
    </source>
</evidence>
<name>A0ABN2TK90_9ACTN</name>
<dbReference type="PROSITE" id="PS50837">
    <property type="entry name" value="NACHT"/>
    <property type="match status" value="1"/>
</dbReference>
<dbReference type="Proteomes" id="UP001500751">
    <property type="component" value="Unassembled WGS sequence"/>
</dbReference>
<comment type="caution">
    <text evidence="4">The sequence shown here is derived from an EMBL/GenBank/DDBJ whole genome shotgun (WGS) entry which is preliminary data.</text>
</comment>
<feature type="transmembrane region" description="Helical" evidence="2">
    <location>
        <begin position="1019"/>
        <end position="1040"/>
    </location>
</feature>
<dbReference type="InterPro" id="IPR016024">
    <property type="entry name" value="ARM-type_fold"/>
</dbReference>
<feature type="transmembrane region" description="Helical" evidence="2">
    <location>
        <begin position="956"/>
        <end position="980"/>
    </location>
</feature>
<gene>
    <name evidence="4" type="ORF">GCM10009839_03080</name>
</gene>
<feature type="transmembrane region" description="Helical" evidence="2">
    <location>
        <begin position="90"/>
        <end position="109"/>
    </location>
</feature>
<keyword evidence="5" id="KW-1185">Reference proteome</keyword>
<dbReference type="EMBL" id="BAAAQN010000002">
    <property type="protein sequence ID" value="GAA2012181.1"/>
    <property type="molecule type" value="Genomic_DNA"/>
</dbReference>
<dbReference type="Gene3D" id="3.40.50.300">
    <property type="entry name" value="P-loop containing nucleotide triphosphate hydrolases"/>
    <property type="match status" value="1"/>
</dbReference>
<feature type="domain" description="NACHT" evidence="3">
    <location>
        <begin position="196"/>
        <end position="319"/>
    </location>
</feature>
<proteinExistence type="predicted"/>
<feature type="region of interest" description="Disordered" evidence="1">
    <location>
        <begin position="1"/>
        <end position="22"/>
    </location>
</feature>
<reference evidence="4 5" key="1">
    <citation type="journal article" date="2019" name="Int. J. Syst. Evol. Microbiol.">
        <title>The Global Catalogue of Microorganisms (GCM) 10K type strain sequencing project: providing services to taxonomists for standard genome sequencing and annotation.</title>
        <authorList>
            <consortium name="The Broad Institute Genomics Platform"/>
            <consortium name="The Broad Institute Genome Sequencing Center for Infectious Disease"/>
            <person name="Wu L."/>
            <person name="Ma J."/>
        </authorList>
    </citation>
    <scope>NUCLEOTIDE SEQUENCE [LARGE SCALE GENOMIC DNA]</scope>
    <source>
        <strain evidence="4 5">JCM 16014</strain>
    </source>
</reference>
<dbReference type="InterPro" id="IPR027417">
    <property type="entry name" value="P-loop_NTPase"/>
</dbReference>
<evidence type="ECO:0000256" key="1">
    <source>
        <dbReference type="SAM" id="MobiDB-lite"/>
    </source>
</evidence>
<feature type="transmembrane region" description="Helical" evidence="2">
    <location>
        <begin position="115"/>
        <end position="137"/>
    </location>
</feature>
<feature type="transmembrane region" description="Helical" evidence="2">
    <location>
        <begin position="926"/>
        <end position="944"/>
    </location>
</feature>
<dbReference type="Pfam" id="PF05729">
    <property type="entry name" value="NACHT"/>
    <property type="match status" value="1"/>
</dbReference>
<feature type="transmembrane region" description="Helical" evidence="2">
    <location>
        <begin position="987"/>
        <end position="1007"/>
    </location>
</feature>
<organism evidence="4 5">
    <name type="scientific">Catenulispora yoronensis</name>
    <dbReference type="NCBI Taxonomy" id="450799"/>
    <lineage>
        <taxon>Bacteria</taxon>
        <taxon>Bacillati</taxon>
        <taxon>Actinomycetota</taxon>
        <taxon>Actinomycetes</taxon>
        <taxon>Catenulisporales</taxon>
        <taxon>Catenulisporaceae</taxon>
        <taxon>Catenulispora</taxon>
    </lineage>
</organism>
<sequence length="1076" mass="117078">MRDRWAGAGPGARAADGRRPGRGSVFAPCSTDTVCDQPVRCDSPTLIQGAEMPGRAGVLVEKGWGVVSRQVAVAQTVATSSEASRSLSGLFVGIATGVLLVLVVSSLIIRWASPLIASSLLLRGSLMELAADLLALARSRTLRRIRRYQRSVREYAREHALGFGTEPINVQDVYVPLARQVADKREDLYEAVREERRSVVTGEAGAGKSMLLKHSLLEWADSRTDRRSKVPVLIELRRLNAVPADAVDLAEQIRMFLEAHRFAGAADFVPAALADGRISVLFDGLDEVTADRFADVVRHLTAFAERYPDCQVVVTCRSSLYRDDLGFPTVVRVAELDDATIRRLLYRLSDLDSASQERLYRTLGTNPTLKRLARSPLLLSMMAWMTSMGIMLPTSRAEFYDTAIENLVRRDDTLNRGRSNFAANKKLVVLRGIALILQERAGTDEDRLNISHAQALEHIRTIAASIDLDQSDAEPLLREIVDRSELLASSGGVAPSYFFRHLTFQEYLAAVELRDDRDGLLERYERDPNAWRETVKLWCGRADRDATPLIRHLLDSDSADAHTMALECASVTTRVAESIVVEAVDRLEKRLTDERDVLDRAKAVQTFGNAAAGSGPRSALIRERLFELARDPRHEWPAMQALGATGHESAAKFLAAKSASGDARARTVLTWMGDLAVPSLRAFAREGGAAAVDDLAMIGTPSAIEALVEALVEVLAGSDEAAVRAAWRLAERLDDPVASETMARCSFSGLPSASTLWVWERFSGGSEVLAAVVGRIYRLVNASDPTEIPADAEQLDFRFVLASVVVGRQYPSLADAPESVAKAADAVLKETRAGARAVTANLVASARIEAALSVPEGRTSLTPAGQKLEEELLGYYRLEPVHAKMVETLDWRDRLRVLALMGSHHTRGEWAAVTTSTLKKPRGGPYAWIVLGVMALYMSALGFWREAHVAKEHGGWVERGIAGLATSAPGVLVMAVLVVGTSLEDSWIAVVLAILAVLGVALAVPVFLKDGLYLTAGWIGWSATWIGFAAVIAPATCVLLHASHRGKRYNNPLRKAIEEAKAMSSSTSIIAMSTRD</sequence>
<evidence type="ECO:0000259" key="3">
    <source>
        <dbReference type="PROSITE" id="PS50837"/>
    </source>
</evidence>
<dbReference type="SUPFAM" id="SSF52540">
    <property type="entry name" value="P-loop containing nucleoside triphosphate hydrolases"/>
    <property type="match status" value="1"/>
</dbReference>
<accession>A0ABN2TK90</accession>